<dbReference type="EMBL" id="CP023068">
    <property type="protein sequence ID" value="ASY65761.1"/>
    <property type="molecule type" value="Genomic_DNA"/>
</dbReference>
<dbReference type="RefSeq" id="WP_034856936.1">
    <property type="nucleotide sequence ID" value="NZ_AJQT01000079.1"/>
</dbReference>
<keyword evidence="3" id="KW-1185">Reference proteome</keyword>
<proteinExistence type="predicted"/>
<name>A0A249PIN2_9HYPH</name>
<dbReference type="AlphaFoldDB" id="A0A249PIN2"/>
<geneLocation type="plasmid" evidence="3">
    <name>psj05684b</name>
</geneLocation>
<sequence>MKDSAAFAQLLRIRNMRADNFGRELAQLQRHLAELDERRRDVEVQLRESETRASAVLANLLRPGRRVEGWELERAAEDELALRKTSAALARRRDELERERAAVEKEIARCERDLQRARKTALRTELMEETAREPPH</sequence>
<dbReference type="Proteomes" id="UP000217211">
    <property type="component" value="Plasmid pSJ05684b"/>
</dbReference>
<dbReference type="KEGG" id="esj:SJ05684_b47790"/>
<reference evidence="2 3" key="1">
    <citation type="submission" date="2017-08" db="EMBL/GenBank/DDBJ databases">
        <title>Multipartite genome sequences of Sinorhizobium species nodulating soybeans.</title>
        <authorList>
            <person name="Tian C.F."/>
        </authorList>
    </citation>
    <scope>NUCLEOTIDE SEQUENCE [LARGE SCALE GENOMIC DNA]</scope>
    <source>
        <strain evidence="2 3">CCBAU 05684</strain>
        <plasmid evidence="3">psj05684b</plasmid>
    </source>
</reference>
<keyword evidence="1" id="KW-0175">Coiled coil</keyword>
<feature type="coiled-coil region" evidence="1">
    <location>
        <begin position="86"/>
        <end position="120"/>
    </location>
</feature>
<accession>A0A249PIN2</accession>
<evidence type="ECO:0000256" key="1">
    <source>
        <dbReference type="SAM" id="Coils"/>
    </source>
</evidence>
<feature type="coiled-coil region" evidence="1">
    <location>
        <begin position="18"/>
        <end position="52"/>
    </location>
</feature>
<gene>
    <name evidence="2" type="ORF">SJ05684_b47790</name>
</gene>
<evidence type="ECO:0000313" key="3">
    <source>
        <dbReference type="Proteomes" id="UP000217211"/>
    </source>
</evidence>
<keyword evidence="2" id="KW-0614">Plasmid</keyword>
<organism evidence="2 3">
    <name type="scientific">Sinorhizobium sojae CCBAU 05684</name>
    <dbReference type="NCBI Taxonomy" id="716928"/>
    <lineage>
        <taxon>Bacteria</taxon>
        <taxon>Pseudomonadati</taxon>
        <taxon>Pseudomonadota</taxon>
        <taxon>Alphaproteobacteria</taxon>
        <taxon>Hyphomicrobiales</taxon>
        <taxon>Rhizobiaceae</taxon>
        <taxon>Sinorhizobium/Ensifer group</taxon>
        <taxon>Sinorhizobium</taxon>
    </lineage>
</organism>
<evidence type="ECO:0000313" key="2">
    <source>
        <dbReference type="EMBL" id="ASY65761.1"/>
    </source>
</evidence>
<protein>
    <submittedName>
        <fullName evidence="2">Uncharacterized protein</fullName>
    </submittedName>
</protein>